<gene>
    <name evidence="3" type="primary">LOC115218250</name>
</gene>
<dbReference type="KEGG" id="osn:115218250"/>
<keyword evidence="2" id="KW-1185">Reference proteome</keyword>
<accession>A0A6P7SZQ5</accession>
<dbReference type="Pfam" id="PF05186">
    <property type="entry name" value="Dpy-30"/>
    <property type="match status" value="1"/>
</dbReference>
<sequence length="389" mass="44764">MMLDTKVDIVLPEGCIDSKYIIDNLGVPLTKALTEIILKQPLDPIEYLARWLYKYKENQSELQKEKEWQEELKVALEELARRLACEEEARQLARQREEERLRQIQLQKEKEEEELRKQLEEIERQKARKILQGKKDISGQTILHHMAGHAGADFSELYDMVELLADKDLNYRTPRDVAMEENIEENIIEIDSYVSSLMIEGNVAPLKQLLFDGYPYLQQAIDILPSISELPEESQAFINSIADTQDKCESIFKAIQEGDEEGFHILLDSMPELISCKNARGQSLLHAAVLHEETEMIKHILETSPESHKAKDNVHRTPIHYSFGISESLMNLFPQDDSDFEVDALNKAPKDYLEDPTDILALRKEDMIAPDNVVENLNAEFDDAKNDSD</sequence>
<dbReference type="SUPFAM" id="SSF48403">
    <property type="entry name" value="Ankyrin repeat"/>
    <property type="match status" value="1"/>
</dbReference>
<name>A0A6P7SZQ5_9MOLL</name>
<dbReference type="Gene3D" id="1.20.890.10">
    <property type="entry name" value="cAMP-dependent protein kinase regulatory subunit, dimerization-anchoring domain"/>
    <property type="match status" value="1"/>
</dbReference>
<dbReference type="InterPro" id="IPR049630">
    <property type="entry name" value="DYDC-like_DD"/>
</dbReference>
<protein>
    <submittedName>
        <fullName evidence="3">Uncharacterized protein LOC115218250</fullName>
    </submittedName>
</protein>
<dbReference type="InterPro" id="IPR007858">
    <property type="entry name" value="Dpy-30_motif"/>
</dbReference>
<keyword evidence="1" id="KW-0175">Coiled coil</keyword>
<reference evidence="3" key="1">
    <citation type="submission" date="2025-08" db="UniProtKB">
        <authorList>
            <consortium name="RefSeq"/>
        </authorList>
    </citation>
    <scope>IDENTIFICATION</scope>
</reference>
<dbReference type="PANTHER" id="PTHR24172">
    <property type="entry name" value="ANK_REP_REGION DOMAIN-CONTAINING PROTEIN"/>
    <property type="match status" value="1"/>
</dbReference>
<feature type="coiled-coil region" evidence="1">
    <location>
        <begin position="58"/>
        <end position="132"/>
    </location>
</feature>
<dbReference type="CDD" id="cd22966">
    <property type="entry name" value="DD_DYDC-like"/>
    <property type="match status" value="1"/>
</dbReference>
<dbReference type="AlphaFoldDB" id="A0A6P7SZQ5"/>
<dbReference type="Gene3D" id="1.25.40.20">
    <property type="entry name" value="Ankyrin repeat-containing domain"/>
    <property type="match status" value="1"/>
</dbReference>
<evidence type="ECO:0000256" key="1">
    <source>
        <dbReference type="SAM" id="Coils"/>
    </source>
</evidence>
<organism evidence="2 3">
    <name type="scientific">Octopus sinensis</name>
    <name type="common">East Asian common octopus</name>
    <dbReference type="NCBI Taxonomy" id="2607531"/>
    <lineage>
        <taxon>Eukaryota</taxon>
        <taxon>Metazoa</taxon>
        <taxon>Spiralia</taxon>
        <taxon>Lophotrochozoa</taxon>
        <taxon>Mollusca</taxon>
        <taxon>Cephalopoda</taxon>
        <taxon>Coleoidea</taxon>
        <taxon>Octopodiformes</taxon>
        <taxon>Octopoda</taxon>
        <taxon>Incirrata</taxon>
        <taxon>Octopodidae</taxon>
        <taxon>Octopus</taxon>
    </lineage>
</organism>
<dbReference type="PANTHER" id="PTHR24172:SF4">
    <property type="entry name" value="ANK_REP_REGION DOMAIN-CONTAINING PROTEIN"/>
    <property type="match status" value="1"/>
</dbReference>
<evidence type="ECO:0000313" key="3">
    <source>
        <dbReference type="RefSeq" id="XP_029643859.1"/>
    </source>
</evidence>
<dbReference type="InterPro" id="IPR036770">
    <property type="entry name" value="Ankyrin_rpt-contain_sf"/>
</dbReference>
<proteinExistence type="predicted"/>
<dbReference type="Proteomes" id="UP000515154">
    <property type="component" value="Linkage group LG1"/>
</dbReference>
<evidence type="ECO:0000313" key="2">
    <source>
        <dbReference type="Proteomes" id="UP000515154"/>
    </source>
</evidence>
<dbReference type="RefSeq" id="XP_029643859.1">
    <property type="nucleotide sequence ID" value="XM_029787999.2"/>
</dbReference>